<dbReference type="PANTHER" id="PTHR43817:SF1">
    <property type="entry name" value="HYDROLASE, FAMILY 43, PUTATIVE (AFU_ORTHOLOGUE AFUA_3G01660)-RELATED"/>
    <property type="match status" value="1"/>
</dbReference>
<evidence type="ECO:0000259" key="5">
    <source>
        <dbReference type="Pfam" id="PF22666"/>
    </source>
</evidence>
<keyword evidence="2 6" id="KW-0378">Hydrolase</keyword>
<feature type="signal peptide" evidence="3">
    <location>
        <begin position="1"/>
        <end position="24"/>
    </location>
</feature>
<dbReference type="Proteomes" id="UP001145087">
    <property type="component" value="Unassembled WGS sequence"/>
</dbReference>
<dbReference type="EMBL" id="JAPOHD010000030">
    <property type="protein sequence ID" value="MCY1722022.1"/>
    <property type="molecule type" value="Genomic_DNA"/>
</dbReference>
<dbReference type="Pfam" id="PF00754">
    <property type="entry name" value="F5_F8_type_C"/>
    <property type="match status" value="1"/>
</dbReference>
<proteinExistence type="predicted"/>
<dbReference type="Pfam" id="PF22666">
    <property type="entry name" value="Glyco_hydro_2_N2"/>
    <property type="match status" value="1"/>
</dbReference>
<feature type="domain" description="Beta-mannosidase-like galactose-binding" evidence="5">
    <location>
        <begin position="1029"/>
        <end position="1101"/>
    </location>
</feature>
<dbReference type="Gene3D" id="2.60.120.260">
    <property type="entry name" value="Galactose-binding domain-like"/>
    <property type="match status" value="2"/>
</dbReference>
<evidence type="ECO:0000259" key="4">
    <source>
        <dbReference type="Pfam" id="PF00754"/>
    </source>
</evidence>
<evidence type="ECO:0000313" key="6">
    <source>
        <dbReference type="EMBL" id="MCY1722022.1"/>
    </source>
</evidence>
<dbReference type="PANTHER" id="PTHR43817">
    <property type="entry name" value="GLYCOSYL HYDROLASE"/>
    <property type="match status" value="1"/>
</dbReference>
<organism evidence="6 7">
    <name type="scientific">Draconibacterium aestuarii</name>
    <dbReference type="NCBI Taxonomy" id="2998507"/>
    <lineage>
        <taxon>Bacteria</taxon>
        <taxon>Pseudomonadati</taxon>
        <taxon>Bacteroidota</taxon>
        <taxon>Bacteroidia</taxon>
        <taxon>Marinilabiliales</taxon>
        <taxon>Prolixibacteraceae</taxon>
        <taxon>Draconibacterium</taxon>
    </lineage>
</organism>
<dbReference type="GO" id="GO:0004553">
    <property type="term" value="F:hydrolase activity, hydrolyzing O-glycosyl compounds"/>
    <property type="evidence" value="ECO:0007669"/>
    <property type="project" value="UniProtKB-ARBA"/>
</dbReference>
<dbReference type="SUPFAM" id="SSF49785">
    <property type="entry name" value="Galactose-binding domain-like"/>
    <property type="match status" value="2"/>
</dbReference>
<gene>
    <name evidence="6" type="ORF">OU798_16830</name>
</gene>
<sequence length="1143" mass="128177">MQTNKYTYLILLFGLLLFSCGTKPDAIMTDGKIQPNADDTKPWVYWFLTDASISEKGITTDLEAMKENGIGGAYLFTIRGAANPSLYEPTSVQLTPEWWDMMKYAITEANRLGLKLGIHACDGFTAAGGPWITPELSMQKVVWADTLVPGNQQFESTLPQPEEVEDYYKDIATFAYPAPEGFGRSSYITIPEVSSSIAGKDASYLTVKGNTKDFTSKEECWIQYRFDAPFSCSSITLQSGWNNYQANRLIIETSNDGKTFKPHGRLDQYRHGWDDRGESVTHLIEPVTAKYFRFVFDPTGTEPGAEDLDDAKWKPRLKVSGIELSGEAKIHHFEGKSGAVWRISKSSNESFLLETACVDPQKLINLTSFLNEEGKLSWDVPEGNWVILRMGHTSTGLTNYVGGGAVGLECDKLNPTAVKLQFENWFDTIYNHVDTEVAQNVIEELYNDSWECGSQNWSPVFLDEFQKRKGYDLMAYLPVVAGVPVKNVEFSEQVLYDIRETIAEVLVDNYHGTMEKLAHEKGCRYSAECIAPVFVSDGMLHYKLTDAPTGEFWFRSPSHDKPNDVLDAVSGAHIYGKKLARAEAGTEIRLDWDEHPGILKTLFDRNFAIGINKIIFHVFAHDPWTTRKPGKTVGVVGQFFQPNQTWWKPGKAWVEYIKNCQVLLQQGVPVVDVAVFTGEEIPRRAILPDRLVPVLPGIFGADRVEAEKQRLDNTGQPFRQQPKGVTTLKNLADPIDWIDPLKGYAYDSFNKDVLLNRATVKNGRIELPGGASYALLIIPGKRKMNPEAGMSLAVATQILKLVKDGASVYFQEKPTKCLGPDEDKNGFEAVINELFSNENSATISENLLRLKIGKGQVLSGKYDQPDFVSVGIEKDFYVLENDGKQAIKVAWNHRTAENKEIYFISNQEDRKRDLQLSFRVKGKQPQLYFPVSGKTTDCNDWRAENGRTIIPFQFENNESVFVIFEKATSETVSKSGENKADLTPITSLEGIWEVEFDPSLGGPENPVVFEKLSDWSINQLDGIKYYSGTAVYRKSFEWTEEIKQSVFLDLGEVNNMAEVTINGVNCGVAWTAPFRVDISEAVKLGTNEIEIAVTNTWANRLIGDHDLPEEEKVTWTNAPYRLEGQPLLKAGLMGPVTILNDKE</sequence>
<dbReference type="NCBIfam" id="NF045579">
    <property type="entry name" value="rhamnoside_JR"/>
    <property type="match status" value="1"/>
</dbReference>
<dbReference type="InterPro" id="IPR008979">
    <property type="entry name" value="Galactose-bd-like_sf"/>
</dbReference>
<dbReference type="RefSeq" id="WP_343334352.1">
    <property type="nucleotide sequence ID" value="NZ_JAPOHD010000030.1"/>
</dbReference>
<dbReference type="Pfam" id="PF17132">
    <property type="entry name" value="Glyco_hydro_106"/>
    <property type="match status" value="2"/>
</dbReference>
<dbReference type="AlphaFoldDB" id="A0A9X3J7I7"/>
<dbReference type="InterPro" id="IPR000421">
    <property type="entry name" value="FA58C"/>
</dbReference>
<protein>
    <submittedName>
        <fullName evidence="6">Glycosyl hydrolase</fullName>
    </submittedName>
</protein>
<dbReference type="InterPro" id="IPR054593">
    <property type="entry name" value="Beta-mannosidase-like_N2"/>
</dbReference>
<comment type="caution">
    <text evidence="6">The sequence shown here is derived from an EMBL/GenBank/DDBJ whole genome shotgun (WGS) entry which is preliminary data.</text>
</comment>
<dbReference type="PROSITE" id="PS51257">
    <property type="entry name" value="PROKAR_LIPOPROTEIN"/>
    <property type="match status" value="1"/>
</dbReference>
<evidence type="ECO:0000256" key="2">
    <source>
        <dbReference type="ARBA" id="ARBA00022801"/>
    </source>
</evidence>
<reference evidence="6" key="1">
    <citation type="submission" date="2022-11" db="EMBL/GenBank/DDBJ databases">
        <title>Marilongibacter aestuarii gen. nov., sp. nov., isolated from tidal flat sediment.</title>
        <authorList>
            <person name="Jiayan W."/>
        </authorList>
    </citation>
    <scope>NUCLEOTIDE SEQUENCE</scope>
    <source>
        <strain evidence="6">Z1-6</strain>
    </source>
</reference>
<evidence type="ECO:0000313" key="7">
    <source>
        <dbReference type="Proteomes" id="UP001145087"/>
    </source>
</evidence>
<accession>A0A9X3J7I7</accession>
<feature type="domain" description="F5/8 type C" evidence="4">
    <location>
        <begin position="213"/>
        <end position="297"/>
    </location>
</feature>
<keyword evidence="7" id="KW-1185">Reference proteome</keyword>
<evidence type="ECO:0000256" key="1">
    <source>
        <dbReference type="ARBA" id="ARBA00022729"/>
    </source>
</evidence>
<evidence type="ECO:0000256" key="3">
    <source>
        <dbReference type="SAM" id="SignalP"/>
    </source>
</evidence>
<keyword evidence="1 3" id="KW-0732">Signal</keyword>
<name>A0A9X3J7I7_9BACT</name>
<feature type="chain" id="PRO_5040809422" evidence="3">
    <location>
        <begin position="25"/>
        <end position="1143"/>
    </location>
</feature>